<evidence type="ECO:0000313" key="6">
    <source>
        <dbReference type="EMBL" id="PIC43752.1"/>
    </source>
</evidence>
<evidence type="ECO:0000256" key="2">
    <source>
        <dbReference type="ARBA" id="ARBA00022833"/>
    </source>
</evidence>
<organism evidence="6 7">
    <name type="scientific">Caenorhabditis nigoni</name>
    <dbReference type="NCBI Taxonomy" id="1611254"/>
    <lineage>
        <taxon>Eukaryota</taxon>
        <taxon>Metazoa</taxon>
        <taxon>Ecdysozoa</taxon>
        <taxon>Nematoda</taxon>
        <taxon>Chromadorea</taxon>
        <taxon>Rhabditida</taxon>
        <taxon>Rhabditina</taxon>
        <taxon>Rhabditomorpha</taxon>
        <taxon>Rhabditoidea</taxon>
        <taxon>Rhabditidae</taxon>
        <taxon>Peloderinae</taxon>
        <taxon>Caenorhabditis</taxon>
    </lineage>
</organism>
<accession>A0A2G5UW27</accession>
<dbReference type="PROSITE" id="PS50089">
    <property type="entry name" value="ZF_RING_2"/>
    <property type="match status" value="1"/>
</dbReference>
<dbReference type="OrthoDB" id="58057at2759"/>
<dbReference type="InterPro" id="IPR013083">
    <property type="entry name" value="Znf_RING/FYVE/PHD"/>
</dbReference>
<evidence type="ECO:0000256" key="3">
    <source>
        <dbReference type="PROSITE-ProRule" id="PRU00175"/>
    </source>
</evidence>
<keyword evidence="1 3" id="KW-0863">Zinc-finger</keyword>
<dbReference type="Proteomes" id="UP000230233">
    <property type="component" value="Chromosome II"/>
</dbReference>
<dbReference type="InterPro" id="IPR001841">
    <property type="entry name" value="Znf_RING"/>
</dbReference>
<name>A0A2G5UW27_9PELO</name>
<evidence type="ECO:0000256" key="1">
    <source>
        <dbReference type="ARBA" id="ARBA00022771"/>
    </source>
</evidence>
<dbReference type="GO" id="GO:0045121">
    <property type="term" value="C:membrane raft"/>
    <property type="evidence" value="ECO:0007669"/>
    <property type="project" value="TreeGrafter"/>
</dbReference>
<feature type="domain" description="RING-type" evidence="5">
    <location>
        <begin position="623"/>
        <end position="666"/>
    </location>
</feature>
<protein>
    <recommendedName>
        <fullName evidence="5">RING-type domain-containing protein</fullName>
    </recommendedName>
</protein>
<proteinExistence type="predicted"/>
<dbReference type="Pfam" id="PF25100">
    <property type="entry name" value="DUF7809"/>
    <property type="match status" value="1"/>
</dbReference>
<sequence>MSKFLEIPNCALTPMGLHKEALNYSLNAFRETLRYIDSLEYPQRNLKGKEKEFSQFLIDKSNGMLRMYGSAEDLLENVKIYKSFPEHHNCFGSSNEPYQTRPNIYKSLKNENYIAKSDVFVFLQNMILTLFLETSGEECPPSLVFLFAFYLKSRQESMEKCVEYVKFDEKIFEELNNKIIEKVRSAQFSSAKHQELVGEFSKLTLPQIIEKFKRLIPSTLTPNQELILTLHFGNFITGLPARERNEGIAMSYSVASKTLKSLEAVIDENLEMFSPRRQDSKQPITVRVFEDGDQRFVMEEEFKKSIHEKCEGVNDTLIRNTISMENVRSKYKQKIADIEFIRYPITRAKHRATPIQGPSGHTYIPAVDLFFEMMREVILGMRIFQRIKPVHLPMFVQDFNEFSKILYETESPYFIQNDKNIMFAMRIISDSPAKDVRNAKSDGFTVQNLKNELAHLGLTAIFPEIQNYVEKVYSEVDKRKKSDVLRTCDLFDAIEQCQLNCILEILPKLKKFVHSQKGCHRVYGWKCEECAAETPENQDDQKLSILEKELEELKIAHQKILDENQQKSLEIQELQQKNLRLSVKNETNEFKLKQLTDKLAQSKLSIDEGNYSNACTSQLKIQCLICEKSIESGKDQIIRCPLCKRRFHSKCANNWLKEHTECPACNGDLPKF</sequence>
<gene>
    <name evidence="6" type="primary">Cnig_chr_II.g4371</name>
    <name evidence="6" type="ORF">B9Z55_004371</name>
</gene>
<dbReference type="GO" id="GO:0045087">
    <property type="term" value="P:innate immune response"/>
    <property type="evidence" value="ECO:0007669"/>
    <property type="project" value="TreeGrafter"/>
</dbReference>
<dbReference type="PANTHER" id="PTHR21447:SF13">
    <property type="entry name" value="RING-TYPE DOMAIN-CONTAINING PROTEIN"/>
    <property type="match status" value="1"/>
</dbReference>
<dbReference type="GO" id="GO:0008270">
    <property type="term" value="F:zinc ion binding"/>
    <property type="evidence" value="ECO:0007669"/>
    <property type="project" value="UniProtKB-KW"/>
</dbReference>
<evidence type="ECO:0000259" key="5">
    <source>
        <dbReference type="PROSITE" id="PS50089"/>
    </source>
</evidence>
<dbReference type="EMBL" id="PDUG01000002">
    <property type="protein sequence ID" value="PIC43752.1"/>
    <property type="molecule type" value="Genomic_DNA"/>
</dbReference>
<evidence type="ECO:0000313" key="7">
    <source>
        <dbReference type="Proteomes" id="UP000230233"/>
    </source>
</evidence>
<evidence type="ECO:0000256" key="4">
    <source>
        <dbReference type="SAM" id="Coils"/>
    </source>
</evidence>
<keyword evidence="1 3" id="KW-0479">Metal-binding</keyword>
<dbReference type="SUPFAM" id="SSF57850">
    <property type="entry name" value="RING/U-box"/>
    <property type="match status" value="1"/>
</dbReference>
<keyword evidence="7" id="KW-1185">Reference proteome</keyword>
<dbReference type="PANTHER" id="PTHR21447">
    <property type="entry name" value="RING-TYPE DOMAIN-CONTAINING PROTEIN-RELATED"/>
    <property type="match status" value="1"/>
</dbReference>
<dbReference type="Gene3D" id="3.30.40.10">
    <property type="entry name" value="Zinc/RING finger domain, C3HC4 (zinc finger)"/>
    <property type="match status" value="1"/>
</dbReference>
<dbReference type="InterPro" id="IPR056711">
    <property type="entry name" value="DUF7809"/>
</dbReference>
<dbReference type="Pfam" id="PF13639">
    <property type="entry name" value="zf-RING_2"/>
    <property type="match status" value="1"/>
</dbReference>
<reference evidence="7" key="1">
    <citation type="submission" date="2017-10" db="EMBL/GenBank/DDBJ databases">
        <title>Rapid genome shrinkage in a self-fertile nematode reveals novel sperm competition proteins.</title>
        <authorList>
            <person name="Yin D."/>
            <person name="Schwarz E.M."/>
            <person name="Thomas C.G."/>
            <person name="Felde R.L."/>
            <person name="Korf I.F."/>
            <person name="Cutter A.D."/>
            <person name="Schartner C.M."/>
            <person name="Ralston E.J."/>
            <person name="Meyer B.J."/>
            <person name="Haag E.S."/>
        </authorList>
    </citation>
    <scope>NUCLEOTIDE SEQUENCE [LARGE SCALE GENOMIC DNA]</scope>
    <source>
        <strain evidence="7">JU1422</strain>
    </source>
</reference>
<keyword evidence="2" id="KW-0862">Zinc</keyword>
<comment type="caution">
    <text evidence="6">The sequence shown here is derived from an EMBL/GenBank/DDBJ whole genome shotgun (WGS) entry which is preliminary data.</text>
</comment>
<keyword evidence="4" id="KW-0175">Coiled coil</keyword>
<feature type="coiled-coil region" evidence="4">
    <location>
        <begin position="536"/>
        <end position="584"/>
    </location>
</feature>
<dbReference type="AlphaFoldDB" id="A0A2G5UW27"/>